<proteinExistence type="predicted"/>
<accession>A0AAJ4IFH3</accession>
<name>A0AAJ4IFH3_9VIBR</name>
<organism evidence="1 2">
    <name type="scientific">Vibrio navarrensis</name>
    <dbReference type="NCBI Taxonomy" id="29495"/>
    <lineage>
        <taxon>Bacteria</taxon>
        <taxon>Pseudomonadati</taxon>
        <taxon>Pseudomonadota</taxon>
        <taxon>Gammaproteobacteria</taxon>
        <taxon>Vibrionales</taxon>
        <taxon>Vibrionaceae</taxon>
        <taxon>Vibrio</taxon>
    </lineage>
</organism>
<sequence>MLTKPSYLELVTKYNKAAAKAVAEGRQVYLHKGKSDVFRVFMKHGALSHPAIINRISKEHGIDTFKRQNRRDNFTKLCLWIAANVCLETRTFSSNGTQGQIAEAIEVDQSTVSRLLELMIKMRVIAPAFHGKHGQTAKGAGTVFDKNGIPFNNVYVVLDDFGYLAGSVAGLKLEMAFKNADQKAFLKTGWQLHERLLTVRNTLWEGTIERRTKNITTGCLKRTIAKITDRSRAVQIIFERMKKRGEDLLLNEFELDRIINARLRSCGFSA</sequence>
<protein>
    <submittedName>
        <fullName evidence="1">Uncharacterized protein</fullName>
    </submittedName>
</protein>
<dbReference type="RefSeq" id="WP_337971324.1">
    <property type="nucleotide sequence ID" value="NZ_CP065218.1"/>
</dbReference>
<evidence type="ECO:0000313" key="2">
    <source>
        <dbReference type="Proteomes" id="UP000594435"/>
    </source>
</evidence>
<gene>
    <name evidence="1" type="ORF">I3X05_17500</name>
</gene>
<dbReference type="Proteomes" id="UP000594435">
    <property type="component" value="Chromosome 2"/>
</dbReference>
<dbReference type="EMBL" id="CP065218">
    <property type="protein sequence ID" value="QPL55919.1"/>
    <property type="molecule type" value="Genomic_DNA"/>
</dbReference>
<dbReference type="AlphaFoldDB" id="A0AAJ4IFH3"/>
<reference evidence="1 2" key="1">
    <citation type="submission" date="2020-11" db="EMBL/GenBank/DDBJ databases">
        <title>Complete and Circularized Genome Assembly of a human isolate of Vibrio navarrensis biotype pommerensis with MiSeq and MinION Sequence Data.</title>
        <authorList>
            <person name="Schwartz K."/>
            <person name="Borowiak M."/>
            <person name="Deneke C."/>
            <person name="Balau V."/>
            <person name="Metelmann C."/>
            <person name="Strauch E."/>
        </authorList>
    </citation>
    <scope>NUCLEOTIDE SEQUENCE [LARGE SCALE GENOMIC DNA]</scope>
    <source>
        <strain evidence="1 2">20-VB00237</strain>
    </source>
</reference>
<evidence type="ECO:0000313" key="1">
    <source>
        <dbReference type="EMBL" id="QPL55919.1"/>
    </source>
</evidence>